<dbReference type="InterPro" id="IPR018389">
    <property type="entry name" value="DctP_fam"/>
</dbReference>
<accession>X1MIU9</accession>
<sequence>MLWDVKGIKELQAEIYEEDIGGLHYLPTITSDPIHLISSRPIETYEDLKGLKISGDATLAFPFEEAGAVSILIPPEELYLAGTTGIVDAILWCGAKEATTSSWNEPFPYFLTNAVNGGATQEWVVNLEMWDSLPSDMQEILTLSWEALAKRQLVYYYEGECASRKNFTLTTMPEEDWA</sequence>
<evidence type="ECO:0000256" key="1">
    <source>
        <dbReference type="ARBA" id="ARBA00009023"/>
    </source>
</evidence>
<comment type="similarity">
    <text evidence="1">Belongs to the bacterial solute-binding protein 7 family.</text>
</comment>
<comment type="caution">
    <text evidence="4">The sequence shown here is derived from an EMBL/GenBank/DDBJ whole genome shotgun (WGS) entry which is preliminary data.</text>
</comment>
<evidence type="ECO:0000313" key="4">
    <source>
        <dbReference type="EMBL" id="GAI14640.1"/>
    </source>
</evidence>
<keyword evidence="3" id="KW-0732">Signal</keyword>
<gene>
    <name evidence="4" type="ORF">S06H3_20515</name>
</gene>
<dbReference type="Gene3D" id="3.40.190.170">
    <property type="entry name" value="Bacterial extracellular solute-binding protein, family 7"/>
    <property type="match status" value="1"/>
</dbReference>
<dbReference type="PANTHER" id="PTHR33376:SF7">
    <property type="entry name" value="C4-DICARBOXYLATE-BINDING PROTEIN DCTB"/>
    <property type="match status" value="1"/>
</dbReference>
<evidence type="ECO:0000256" key="3">
    <source>
        <dbReference type="ARBA" id="ARBA00022729"/>
    </source>
</evidence>
<reference evidence="4" key="1">
    <citation type="journal article" date="2014" name="Front. Microbiol.">
        <title>High frequency of phylogenetically diverse reductive dehalogenase-homologous genes in deep subseafloor sedimentary metagenomes.</title>
        <authorList>
            <person name="Kawai M."/>
            <person name="Futagami T."/>
            <person name="Toyoda A."/>
            <person name="Takaki Y."/>
            <person name="Nishi S."/>
            <person name="Hori S."/>
            <person name="Arai W."/>
            <person name="Tsubouchi T."/>
            <person name="Morono Y."/>
            <person name="Uchiyama I."/>
            <person name="Ito T."/>
            <person name="Fujiyama A."/>
            <person name="Inagaki F."/>
            <person name="Takami H."/>
        </authorList>
    </citation>
    <scope>NUCLEOTIDE SEQUENCE</scope>
    <source>
        <strain evidence="4">Expedition CK06-06</strain>
    </source>
</reference>
<dbReference type="Pfam" id="PF03480">
    <property type="entry name" value="DctP"/>
    <property type="match status" value="1"/>
</dbReference>
<organism evidence="4">
    <name type="scientific">marine sediment metagenome</name>
    <dbReference type="NCBI Taxonomy" id="412755"/>
    <lineage>
        <taxon>unclassified sequences</taxon>
        <taxon>metagenomes</taxon>
        <taxon>ecological metagenomes</taxon>
    </lineage>
</organism>
<dbReference type="EMBL" id="BARV01010630">
    <property type="protein sequence ID" value="GAI14640.1"/>
    <property type="molecule type" value="Genomic_DNA"/>
</dbReference>
<name>X1MIU9_9ZZZZ</name>
<feature type="non-terminal residue" evidence="4">
    <location>
        <position position="178"/>
    </location>
</feature>
<keyword evidence="2" id="KW-0813">Transport</keyword>
<proteinExistence type="inferred from homology"/>
<protein>
    <submittedName>
        <fullName evidence="4">Uncharacterized protein</fullName>
    </submittedName>
</protein>
<dbReference type="PANTHER" id="PTHR33376">
    <property type="match status" value="1"/>
</dbReference>
<dbReference type="GO" id="GO:0055085">
    <property type="term" value="P:transmembrane transport"/>
    <property type="evidence" value="ECO:0007669"/>
    <property type="project" value="InterPro"/>
</dbReference>
<evidence type="ECO:0000256" key="2">
    <source>
        <dbReference type="ARBA" id="ARBA00022448"/>
    </source>
</evidence>
<dbReference type="InterPro" id="IPR038404">
    <property type="entry name" value="TRAP_DctP_sf"/>
</dbReference>
<dbReference type="AlphaFoldDB" id="X1MIU9"/>